<proteinExistence type="inferred from homology"/>
<comment type="catalytic activity">
    <reaction evidence="4">
        <text>an N-acyl-L-alpha-aminoacyl-tRNA + H2O = an N-acyl-L-amino acid + a tRNA + H(+)</text>
        <dbReference type="Rhea" id="RHEA:54448"/>
        <dbReference type="Rhea" id="RHEA-COMP:10123"/>
        <dbReference type="Rhea" id="RHEA-COMP:13883"/>
        <dbReference type="ChEBI" id="CHEBI:15377"/>
        <dbReference type="ChEBI" id="CHEBI:15378"/>
        <dbReference type="ChEBI" id="CHEBI:59874"/>
        <dbReference type="ChEBI" id="CHEBI:78442"/>
        <dbReference type="ChEBI" id="CHEBI:138191"/>
        <dbReference type="EC" id="3.1.1.29"/>
    </reaction>
</comment>
<gene>
    <name evidence="5" type="primary">pth2</name>
    <name evidence="5" type="ORF">ACFPIJ_30195</name>
</gene>
<dbReference type="EC" id="3.1.1.29" evidence="1"/>
<dbReference type="Proteomes" id="UP001595912">
    <property type="component" value="Unassembled WGS sequence"/>
</dbReference>
<dbReference type="InterPro" id="IPR002833">
    <property type="entry name" value="PTH2"/>
</dbReference>
<sequence>MNSEPKMVLVVRTDLGMGKGKIAAQVAHAAVAAVLEGPHGAVFGDWLRAGQPKVVLKVGGEADLADLCARAGEAGLPVQVIRDAGRTQVASGTATCCAIGPALPADVDPVTAVLSLL</sequence>
<evidence type="ECO:0000313" key="6">
    <source>
        <dbReference type="Proteomes" id="UP001595912"/>
    </source>
</evidence>
<evidence type="ECO:0000313" key="5">
    <source>
        <dbReference type="EMBL" id="MFC5002090.1"/>
    </source>
</evidence>
<dbReference type="SUPFAM" id="SSF102462">
    <property type="entry name" value="Peptidyl-tRNA hydrolase II"/>
    <property type="match status" value="1"/>
</dbReference>
<protein>
    <recommendedName>
        <fullName evidence="1">peptidyl-tRNA hydrolase</fullName>
        <ecNumber evidence="1">3.1.1.29</ecNumber>
    </recommendedName>
</protein>
<evidence type="ECO:0000256" key="1">
    <source>
        <dbReference type="ARBA" id="ARBA00013260"/>
    </source>
</evidence>
<dbReference type="NCBIfam" id="TIGR00283">
    <property type="entry name" value="arch_pth2"/>
    <property type="match status" value="1"/>
</dbReference>
<dbReference type="InterPro" id="IPR023476">
    <property type="entry name" value="Pep_tRNA_hydro_II_dom_sf"/>
</dbReference>
<dbReference type="EMBL" id="JBHSIU010000041">
    <property type="protein sequence ID" value="MFC5002090.1"/>
    <property type="molecule type" value="Genomic_DNA"/>
</dbReference>
<name>A0ABV9W2N9_9ACTN</name>
<dbReference type="Pfam" id="PF01981">
    <property type="entry name" value="PTH2"/>
    <property type="match status" value="1"/>
</dbReference>
<comment type="caution">
    <text evidence="5">The sequence shown here is derived from an EMBL/GenBank/DDBJ whole genome shotgun (WGS) entry which is preliminary data.</text>
</comment>
<evidence type="ECO:0000256" key="2">
    <source>
        <dbReference type="ARBA" id="ARBA00022801"/>
    </source>
</evidence>
<dbReference type="RefSeq" id="WP_380119850.1">
    <property type="nucleotide sequence ID" value="NZ_JBHSIU010000041.1"/>
</dbReference>
<dbReference type="NCBIfam" id="NF003314">
    <property type="entry name" value="PRK04322.1"/>
    <property type="match status" value="1"/>
</dbReference>
<evidence type="ECO:0000256" key="3">
    <source>
        <dbReference type="ARBA" id="ARBA00038050"/>
    </source>
</evidence>
<dbReference type="PANTHER" id="PTHR12649:SF11">
    <property type="entry name" value="PEPTIDYL-TRNA HYDROLASE 2, MITOCHONDRIAL"/>
    <property type="match status" value="1"/>
</dbReference>
<evidence type="ECO:0000256" key="4">
    <source>
        <dbReference type="ARBA" id="ARBA00048707"/>
    </source>
</evidence>
<dbReference type="GO" id="GO:0004045">
    <property type="term" value="F:peptidyl-tRNA hydrolase activity"/>
    <property type="evidence" value="ECO:0007669"/>
    <property type="project" value="UniProtKB-EC"/>
</dbReference>
<dbReference type="Gene3D" id="3.40.1490.10">
    <property type="entry name" value="Bit1"/>
    <property type="match status" value="1"/>
</dbReference>
<accession>A0ABV9W2N9</accession>
<keyword evidence="2 5" id="KW-0378">Hydrolase</keyword>
<comment type="similarity">
    <text evidence="3">Belongs to the PTH2 family.</text>
</comment>
<dbReference type="PANTHER" id="PTHR12649">
    <property type="entry name" value="PEPTIDYL-TRNA HYDROLASE 2"/>
    <property type="match status" value="1"/>
</dbReference>
<reference evidence="6" key="1">
    <citation type="journal article" date="2019" name="Int. J. Syst. Evol. Microbiol.">
        <title>The Global Catalogue of Microorganisms (GCM) 10K type strain sequencing project: providing services to taxonomists for standard genome sequencing and annotation.</title>
        <authorList>
            <consortium name="The Broad Institute Genomics Platform"/>
            <consortium name="The Broad Institute Genome Sequencing Center for Infectious Disease"/>
            <person name="Wu L."/>
            <person name="Ma J."/>
        </authorList>
    </citation>
    <scope>NUCLEOTIDE SEQUENCE [LARGE SCALE GENOMIC DNA]</scope>
    <source>
        <strain evidence="6">CGMCC 4.7152</strain>
    </source>
</reference>
<keyword evidence="6" id="KW-1185">Reference proteome</keyword>
<organism evidence="5 6">
    <name type="scientific">Dactylosporangium cerinum</name>
    <dbReference type="NCBI Taxonomy" id="1434730"/>
    <lineage>
        <taxon>Bacteria</taxon>
        <taxon>Bacillati</taxon>
        <taxon>Actinomycetota</taxon>
        <taxon>Actinomycetes</taxon>
        <taxon>Micromonosporales</taxon>
        <taxon>Micromonosporaceae</taxon>
        <taxon>Dactylosporangium</taxon>
    </lineage>
</organism>